<evidence type="ECO:0000313" key="2">
    <source>
        <dbReference type="Proteomes" id="UP000003250"/>
    </source>
</evidence>
<sequence>MQAKLLDVELSIRGILRGYGLKVGEVSRGRFEAPIRELIQGHDMLETVIGPTRRG</sequence>
<protein>
    <submittedName>
        <fullName evidence="1">Transposase IS116/IS110/IS902</fullName>
    </submittedName>
</protein>
<evidence type="ECO:0000313" key="1">
    <source>
        <dbReference type="EMBL" id="EHK52255.1"/>
    </source>
</evidence>
<reference evidence="1 2" key="1">
    <citation type="journal article" date="2012" name="J. Bacteriol.">
        <title>Draft Genome Sequence of Mesorhizobium alhagi CCNWXJ12-2T, a Novel Salt-Resistant Species Isolated from the Desert of Northwestern China.</title>
        <authorList>
            <person name="Zhou M."/>
            <person name="Chen W."/>
            <person name="Chen H."/>
            <person name="Wei G."/>
        </authorList>
    </citation>
    <scope>NUCLEOTIDE SEQUENCE [LARGE SCALE GENOMIC DNA]</scope>
    <source>
        <strain evidence="1 2">CCNWXJ12-2</strain>
    </source>
</reference>
<proteinExistence type="predicted"/>
<feature type="non-terminal residue" evidence="1">
    <location>
        <position position="55"/>
    </location>
</feature>
<name>H0I445_9HYPH</name>
<gene>
    <name evidence="1" type="ORF">MAXJ12_36341</name>
</gene>
<accession>H0I445</accession>
<organism evidence="1 2">
    <name type="scientific">Mesorhizobium alhagi CCNWXJ12-2</name>
    <dbReference type="NCBI Taxonomy" id="1107882"/>
    <lineage>
        <taxon>Bacteria</taxon>
        <taxon>Pseudomonadati</taxon>
        <taxon>Pseudomonadota</taxon>
        <taxon>Alphaproteobacteria</taxon>
        <taxon>Hyphomicrobiales</taxon>
        <taxon>Phyllobacteriaceae</taxon>
        <taxon>Allomesorhizobium</taxon>
    </lineage>
</organism>
<keyword evidence="2" id="KW-1185">Reference proteome</keyword>
<dbReference type="EMBL" id="AHAM01000346">
    <property type="protein sequence ID" value="EHK52255.1"/>
    <property type="molecule type" value="Genomic_DNA"/>
</dbReference>
<dbReference type="Proteomes" id="UP000003250">
    <property type="component" value="Unassembled WGS sequence"/>
</dbReference>
<dbReference type="AlphaFoldDB" id="H0I445"/>